<evidence type="ECO:0000313" key="3">
    <source>
        <dbReference type="Proteomes" id="UP001497480"/>
    </source>
</evidence>
<evidence type="ECO:0000256" key="1">
    <source>
        <dbReference type="SAM" id="MobiDB-lite"/>
    </source>
</evidence>
<keyword evidence="3" id="KW-1185">Reference proteome</keyword>
<feature type="region of interest" description="Disordered" evidence="1">
    <location>
        <begin position="45"/>
        <end position="105"/>
    </location>
</feature>
<dbReference type="PANTHER" id="PTHR35099:SF10">
    <property type="entry name" value="BZIP DOMAIN-CONTAINING PROTEIN"/>
    <property type="match status" value="1"/>
</dbReference>
<dbReference type="PANTHER" id="PTHR35099">
    <property type="entry name" value="OS02G0182700 PROTEIN"/>
    <property type="match status" value="1"/>
</dbReference>
<feature type="compositionally biased region" description="Polar residues" evidence="1">
    <location>
        <begin position="82"/>
        <end position="95"/>
    </location>
</feature>
<accession>A0AAV1XQR6</accession>
<feature type="compositionally biased region" description="Polar residues" evidence="1">
    <location>
        <begin position="48"/>
        <end position="58"/>
    </location>
</feature>
<name>A0AAV1XQR6_LUPLU</name>
<comment type="caution">
    <text evidence="2">The sequence shown here is derived from an EMBL/GenBank/DDBJ whole genome shotgun (WGS) entry which is preliminary data.</text>
</comment>
<evidence type="ECO:0000313" key="2">
    <source>
        <dbReference type="EMBL" id="CAL0324175.1"/>
    </source>
</evidence>
<sequence length="215" mass="23694">MCNDDWVNLAMADDSKVVDLLLLLHQPPPPAPHLHLHWTVRQHRSRSSTRASPNTPLSWSGATSASGGAVDGCEDSCHPTKHAQSSRSKIANPSNTTTVKKSRRKKTLAELKEDEKLLLQERKSLKNLDLESRHNSKSATTTFDVSEKAFLDSKFLEAQCHPSSSVSGKKLTLKVLDDDAPVPASNASSKAQEIRNQESIFVFPDLNLPVEDDLH</sequence>
<organism evidence="2 3">
    <name type="scientific">Lupinus luteus</name>
    <name type="common">European yellow lupine</name>
    <dbReference type="NCBI Taxonomy" id="3873"/>
    <lineage>
        <taxon>Eukaryota</taxon>
        <taxon>Viridiplantae</taxon>
        <taxon>Streptophyta</taxon>
        <taxon>Embryophyta</taxon>
        <taxon>Tracheophyta</taxon>
        <taxon>Spermatophyta</taxon>
        <taxon>Magnoliopsida</taxon>
        <taxon>eudicotyledons</taxon>
        <taxon>Gunneridae</taxon>
        <taxon>Pentapetalae</taxon>
        <taxon>rosids</taxon>
        <taxon>fabids</taxon>
        <taxon>Fabales</taxon>
        <taxon>Fabaceae</taxon>
        <taxon>Papilionoideae</taxon>
        <taxon>50 kb inversion clade</taxon>
        <taxon>genistoids sensu lato</taxon>
        <taxon>core genistoids</taxon>
        <taxon>Genisteae</taxon>
        <taxon>Lupinus</taxon>
    </lineage>
</organism>
<gene>
    <name evidence="2" type="ORF">LLUT_LOCUS25235</name>
</gene>
<dbReference type="EMBL" id="CAXHTB010000017">
    <property type="protein sequence ID" value="CAL0324175.1"/>
    <property type="molecule type" value="Genomic_DNA"/>
</dbReference>
<dbReference type="AlphaFoldDB" id="A0AAV1XQR6"/>
<protein>
    <submittedName>
        <fullName evidence="2">Uncharacterized protein</fullName>
    </submittedName>
</protein>
<reference evidence="2 3" key="1">
    <citation type="submission" date="2024-03" db="EMBL/GenBank/DDBJ databases">
        <authorList>
            <person name="Martinez-Hernandez J."/>
        </authorList>
    </citation>
    <scope>NUCLEOTIDE SEQUENCE [LARGE SCALE GENOMIC DNA]</scope>
</reference>
<dbReference type="Proteomes" id="UP001497480">
    <property type="component" value="Unassembled WGS sequence"/>
</dbReference>
<proteinExistence type="predicted"/>